<evidence type="ECO:0000313" key="3">
    <source>
        <dbReference type="Proteomes" id="UP001434883"/>
    </source>
</evidence>
<dbReference type="InterPro" id="IPR042508">
    <property type="entry name" value="FBXW5"/>
</dbReference>
<dbReference type="EMBL" id="JAHRIN010034318">
    <property type="protein sequence ID" value="MEQ2203243.1"/>
    <property type="molecule type" value="Genomic_DNA"/>
</dbReference>
<proteinExistence type="predicted"/>
<dbReference type="Proteomes" id="UP001434883">
    <property type="component" value="Unassembled WGS sequence"/>
</dbReference>
<feature type="compositionally biased region" description="Acidic residues" evidence="1">
    <location>
        <begin position="101"/>
        <end position="115"/>
    </location>
</feature>
<keyword evidence="3" id="KW-1185">Reference proteome</keyword>
<name>A0ABV0R6B8_9TELE</name>
<accession>A0ABV0R6B8</accession>
<protein>
    <submittedName>
        <fullName evidence="2">Uncharacterized protein</fullName>
    </submittedName>
</protein>
<feature type="non-terminal residue" evidence="2">
    <location>
        <position position="1"/>
    </location>
</feature>
<evidence type="ECO:0000256" key="1">
    <source>
        <dbReference type="SAM" id="MobiDB-lite"/>
    </source>
</evidence>
<evidence type="ECO:0000313" key="2">
    <source>
        <dbReference type="EMBL" id="MEQ2203243.1"/>
    </source>
</evidence>
<dbReference type="PANTHER" id="PTHR20995:SF17">
    <property type="entry name" value="F-BOX_WD REPEAT-CONTAINING PROTEIN 5"/>
    <property type="match status" value="1"/>
</dbReference>
<reference evidence="2 3" key="1">
    <citation type="submission" date="2021-06" db="EMBL/GenBank/DDBJ databases">
        <authorList>
            <person name="Palmer J.M."/>
        </authorList>
    </citation>
    <scope>NUCLEOTIDE SEQUENCE [LARGE SCALE GENOMIC DNA]</scope>
    <source>
        <strain evidence="2 3">XC_2019</strain>
        <tissue evidence="2">Muscle</tissue>
    </source>
</reference>
<gene>
    <name evidence="2" type="ORF">XENOCAPTIV_027392</name>
</gene>
<feature type="region of interest" description="Disordered" evidence="1">
    <location>
        <begin position="80"/>
        <end position="126"/>
    </location>
</feature>
<sequence length="255" mass="29003">LWDTEREDGNISLVHSSSMRQFNWGYTQFSQFNPDDTLLLVSGRLFKIQNINASTIRTVMVAHCRRHDNPDLLLDYEAQSQARRQKAEQDNQHHPLLFDLETPDSEDEEEVENEDECRKDGRGHSFSSARIPQLTISGLDHVIHSRKHVGARELQIETQVAQMMGRAYTKAPDSSLIDPSEPREGEDKTYLLFTTGSLTYSPHQIGIKLIKPDQMTTSGPVLGEERSSEEFFDSLDHVIDIHGHIIGMGLSPDHR</sequence>
<dbReference type="PANTHER" id="PTHR20995">
    <property type="entry name" value="F-BOX/WD REPEAT-CONTAINING PROTEIN 5"/>
    <property type="match status" value="1"/>
</dbReference>
<comment type="caution">
    <text evidence="2">The sequence shown here is derived from an EMBL/GenBank/DDBJ whole genome shotgun (WGS) entry which is preliminary data.</text>
</comment>
<organism evidence="2 3">
    <name type="scientific">Xenoophorus captivus</name>
    <dbReference type="NCBI Taxonomy" id="1517983"/>
    <lineage>
        <taxon>Eukaryota</taxon>
        <taxon>Metazoa</taxon>
        <taxon>Chordata</taxon>
        <taxon>Craniata</taxon>
        <taxon>Vertebrata</taxon>
        <taxon>Euteleostomi</taxon>
        <taxon>Actinopterygii</taxon>
        <taxon>Neopterygii</taxon>
        <taxon>Teleostei</taxon>
        <taxon>Neoteleostei</taxon>
        <taxon>Acanthomorphata</taxon>
        <taxon>Ovalentaria</taxon>
        <taxon>Atherinomorphae</taxon>
        <taxon>Cyprinodontiformes</taxon>
        <taxon>Goodeidae</taxon>
        <taxon>Xenoophorus</taxon>
    </lineage>
</organism>